<dbReference type="OrthoDB" id="6437576at2759"/>
<sequence>MFTSKISCNSTDHISTRVFNQWKDSDRLKKSSTLLFDKEIRRNIQMAHSSLEYLPEPIIPKKPPGNTKFCLNLLQLSSKKEDPKVLKRKGLDTITLLSKDNMAVAYTDGSSDHPQRGH</sequence>
<organism evidence="1 2">
    <name type="scientific">Nephila pilipes</name>
    <name type="common">Giant wood spider</name>
    <name type="synonym">Nephila maculata</name>
    <dbReference type="NCBI Taxonomy" id="299642"/>
    <lineage>
        <taxon>Eukaryota</taxon>
        <taxon>Metazoa</taxon>
        <taxon>Ecdysozoa</taxon>
        <taxon>Arthropoda</taxon>
        <taxon>Chelicerata</taxon>
        <taxon>Arachnida</taxon>
        <taxon>Araneae</taxon>
        <taxon>Araneomorphae</taxon>
        <taxon>Entelegynae</taxon>
        <taxon>Araneoidea</taxon>
        <taxon>Nephilidae</taxon>
        <taxon>Nephila</taxon>
    </lineage>
</organism>
<evidence type="ECO:0000313" key="2">
    <source>
        <dbReference type="Proteomes" id="UP000887013"/>
    </source>
</evidence>
<evidence type="ECO:0000313" key="1">
    <source>
        <dbReference type="EMBL" id="GFS37036.1"/>
    </source>
</evidence>
<protein>
    <submittedName>
        <fullName evidence="1">Uncharacterized protein</fullName>
    </submittedName>
</protein>
<comment type="caution">
    <text evidence="1">The sequence shown here is derived from an EMBL/GenBank/DDBJ whole genome shotgun (WGS) entry which is preliminary data.</text>
</comment>
<reference evidence="1" key="1">
    <citation type="submission" date="2020-08" db="EMBL/GenBank/DDBJ databases">
        <title>Multicomponent nature underlies the extraordinary mechanical properties of spider dragline silk.</title>
        <authorList>
            <person name="Kono N."/>
            <person name="Nakamura H."/>
            <person name="Mori M."/>
            <person name="Yoshida Y."/>
            <person name="Ohtoshi R."/>
            <person name="Malay A.D."/>
            <person name="Moran D.A.P."/>
            <person name="Tomita M."/>
            <person name="Numata K."/>
            <person name="Arakawa K."/>
        </authorList>
    </citation>
    <scope>NUCLEOTIDE SEQUENCE</scope>
</reference>
<dbReference type="AlphaFoldDB" id="A0A8X6J5E9"/>
<dbReference type="Proteomes" id="UP000887013">
    <property type="component" value="Unassembled WGS sequence"/>
</dbReference>
<gene>
    <name evidence="1" type="ORF">NPIL_10541</name>
</gene>
<dbReference type="EMBL" id="BMAW01088867">
    <property type="protein sequence ID" value="GFS37036.1"/>
    <property type="molecule type" value="Genomic_DNA"/>
</dbReference>
<proteinExistence type="predicted"/>
<keyword evidence="2" id="KW-1185">Reference proteome</keyword>
<name>A0A8X6J5E9_NEPPI</name>
<accession>A0A8X6J5E9</accession>